<name>A0A1I3SHV2_9BURK</name>
<keyword evidence="1" id="KW-0472">Membrane</keyword>
<keyword evidence="1" id="KW-1133">Transmembrane helix</keyword>
<evidence type="ECO:0000313" key="2">
    <source>
        <dbReference type="EMBL" id="SFJ58288.1"/>
    </source>
</evidence>
<dbReference type="RefSeq" id="WP_091017339.1">
    <property type="nucleotide sequence ID" value="NZ_JAQQEL010000001.1"/>
</dbReference>
<accession>A0A1I3SHV2</accession>
<evidence type="ECO:0000256" key="1">
    <source>
        <dbReference type="SAM" id="Phobius"/>
    </source>
</evidence>
<proteinExistence type="predicted"/>
<sequence length="224" mass="24476">MKYGESIQAVRAPDQMVFSAVGSLWMLGWCLQKHAQDLSTLCVVLLAGAAIFLWAWCDRRASRRGFKVPGARRFQSARGSGAYFVLEGLLCGAGLLFNLVFVLELLGHPDWLLPTLMMLTGVVCFALGEATLHRPNYLTGLALLAVALAYLLGPGVPNHATACFAAGSVLWISALYGLFVEHFDAGRVVGLAGRRSLALVLHQDRFLRSLVIVTTRHECRTFRS</sequence>
<dbReference type="AlphaFoldDB" id="A0A1I3SHV2"/>
<reference evidence="2 3" key="1">
    <citation type="submission" date="2016-10" db="EMBL/GenBank/DDBJ databases">
        <authorList>
            <person name="de Groot N.N."/>
        </authorList>
    </citation>
    <scope>NUCLEOTIDE SEQUENCE [LARGE SCALE GENOMIC DNA]</scope>
    <source>
        <strain evidence="2 3">LMG 23650</strain>
    </source>
</reference>
<protein>
    <submittedName>
        <fullName evidence="2">Uncharacterized protein</fullName>
    </submittedName>
</protein>
<dbReference type="Proteomes" id="UP000199548">
    <property type="component" value="Unassembled WGS sequence"/>
</dbReference>
<feature type="transmembrane region" description="Helical" evidence="1">
    <location>
        <begin position="82"/>
        <end position="105"/>
    </location>
</feature>
<dbReference type="STRING" id="420953.SAMN05192543_108222"/>
<dbReference type="EMBL" id="FOQU01000008">
    <property type="protein sequence ID" value="SFJ58288.1"/>
    <property type="molecule type" value="Genomic_DNA"/>
</dbReference>
<feature type="transmembrane region" description="Helical" evidence="1">
    <location>
        <begin position="111"/>
        <end position="128"/>
    </location>
</feature>
<keyword evidence="3" id="KW-1185">Reference proteome</keyword>
<feature type="transmembrane region" description="Helical" evidence="1">
    <location>
        <begin position="135"/>
        <end position="153"/>
    </location>
</feature>
<keyword evidence="1" id="KW-0812">Transmembrane</keyword>
<feature type="transmembrane region" description="Helical" evidence="1">
    <location>
        <begin position="38"/>
        <end position="57"/>
    </location>
</feature>
<feature type="transmembrane region" description="Helical" evidence="1">
    <location>
        <begin position="159"/>
        <end position="179"/>
    </location>
</feature>
<gene>
    <name evidence="2" type="ORF">SAMN05192543_108222</name>
</gene>
<organism evidence="2 3">
    <name type="scientific">Paraburkholderia megapolitana</name>
    <dbReference type="NCBI Taxonomy" id="420953"/>
    <lineage>
        <taxon>Bacteria</taxon>
        <taxon>Pseudomonadati</taxon>
        <taxon>Pseudomonadota</taxon>
        <taxon>Betaproteobacteria</taxon>
        <taxon>Burkholderiales</taxon>
        <taxon>Burkholderiaceae</taxon>
        <taxon>Paraburkholderia</taxon>
    </lineage>
</organism>
<evidence type="ECO:0000313" key="3">
    <source>
        <dbReference type="Proteomes" id="UP000199548"/>
    </source>
</evidence>